<dbReference type="Proteomes" id="UP001221898">
    <property type="component" value="Unassembled WGS sequence"/>
</dbReference>
<evidence type="ECO:0000313" key="2">
    <source>
        <dbReference type="EMBL" id="KAJ8390845.1"/>
    </source>
</evidence>
<keyword evidence="3" id="KW-1185">Reference proteome</keyword>
<accession>A0AAD7RV73</accession>
<proteinExistence type="predicted"/>
<organism evidence="2 3">
    <name type="scientific">Aldrovandia affinis</name>
    <dbReference type="NCBI Taxonomy" id="143900"/>
    <lineage>
        <taxon>Eukaryota</taxon>
        <taxon>Metazoa</taxon>
        <taxon>Chordata</taxon>
        <taxon>Craniata</taxon>
        <taxon>Vertebrata</taxon>
        <taxon>Euteleostomi</taxon>
        <taxon>Actinopterygii</taxon>
        <taxon>Neopterygii</taxon>
        <taxon>Teleostei</taxon>
        <taxon>Notacanthiformes</taxon>
        <taxon>Halosauridae</taxon>
        <taxon>Aldrovandia</taxon>
    </lineage>
</organism>
<reference evidence="2" key="1">
    <citation type="journal article" date="2023" name="Science">
        <title>Genome structures resolve the early diversification of teleost fishes.</title>
        <authorList>
            <person name="Parey E."/>
            <person name="Louis A."/>
            <person name="Montfort J."/>
            <person name="Bouchez O."/>
            <person name="Roques C."/>
            <person name="Iampietro C."/>
            <person name="Lluch J."/>
            <person name="Castinel A."/>
            <person name="Donnadieu C."/>
            <person name="Desvignes T."/>
            <person name="Floi Bucao C."/>
            <person name="Jouanno E."/>
            <person name="Wen M."/>
            <person name="Mejri S."/>
            <person name="Dirks R."/>
            <person name="Jansen H."/>
            <person name="Henkel C."/>
            <person name="Chen W.J."/>
            <person name="Zahm M."/>
            <person name="Cabau C."/>
            <person name="Klopp C."/>
            <person name="Thompson A.W."/>
            <person name="Robinson-Rechavi M."/>
            <person name="Braasch I."/>
            <person name="Lecointre G."/>
            <person name="Bobe J."/>
            <person name="Postlethwait J.H."/>
            <person name="Berthelot C."/>
            <person name="Roest Crollius H."/>
            <person name="Guiguen Y."/>
        </authorList>
    </citation>
    <scope>NUCLEOTIDE SEQUENCE</scope>
    <source>
        <strain evidence="2">NC1722</strain>
    </source>
</reference>
<sequence length="110" mass="12526">MSKLNPGLRRKARVDSMKTGTPPQYGSPREAVCTLCSRTAPQSTVRAPPWYSYGRSDLQAARSKLIMHFWATTKSYSLHEMQDACPGIARFSWWTASTLRGETKARFVWR</sequence>
<comment type="caution">
    <text evidence="2">The sequence shown here is derived from an EMBL/GenBank/DDBJ whole genome shotgun (WGS) entry which is preliminary data.</text>
</comment>
<dbReference type="AlphaFoldDB" id="A0AAD7RV73"/>
<feature type="region of interest" description="Disordered" evidence="1">
    <location>
        <begin position="1"/>
        <end position="27"/>
    </location>
</feature>
<dbReference type="EMBL" id="JAINUG010000165">
    <property type="protein sequence ID" value="KAJ8390845.1"/>
    <property type="molecule type" value="Genomic_DNA"/>
</dbReference>
<evidence type="ECO:0000256" key="1">
    <source>
        <dbReference type="SAM" id="MobiDB-lite"/>
    </source>
</evidence>
<protein>
    <submittedName>
        <fullName evidence="2">Uncharacterized protein</fullName>
    </submittedName>
</protein>
<evidence type="ECO:0000313" key="3">
    <source>
        <dbReference type="Proteomes" id="UP001221898"/>
    </source>
</evidence>
<name>A0AAD7RV73_9TELE</name>
<gene>
    <name evidence="2" type="ORF">AAFF_G00099770</name>
</gene>